<dbReference type="Gene3D" id="1.10.1130.10">
    <property type="entry name" value="Flavocytochrome C3, Chain A"/>
    <property type="match status" value="1"/>
</dbReference>
<name>H3KE40_9BURK</name>
<dbReference type="STRING" id="762967.HMPREF9440_01001"/>
<feature type="signal peptide" evidence="1">
    <location>
        <begin position="1"/>
        <end position="23"/>
    </location>
</feature>
<evidence type="ECO:0000313" key="3">
    <source>
        <dbReference type="Proteomes" id="UP000004956"/>
    </source>
</evidence>
<feature type="chain" id="PRO_5003588098" evidence="1">
    <location>
        <begin position="24"/>
        <end position="110"/>
    </location>
</feature>
<dbReference type="PATRIC" id="fig|762967.3.peg.799"/>
<dbReference type="RefSeq" id="WP_008541783.1">
    <property type="nucleotide sequence ID" value="NZ_JH604939.1"/>
</dbReference>
<sequence>MIRTRLLAAATAALVLTGTAAFAADAPLVGAPGVVPHPVESYLPITKDNNACIMCHRAQKGETRQKGEIPKSHYDAKGGLDGLRWECMLCHGQSSAAPAYPASDPNDSVR</sequence>
<dbReference type="AlphaFoldDB" id="H3KE40"/>
<dbReference type="SUPFAM" id="SSF48695">
    <property type="entry name" value="Multiheme cytochromes"/>
    <property type="match status" value="1"/>
</dbReference>
<comment type="caution">
    <text evidence="2">The sequence shown here is derived from an EMBL/GenBank/DDBJ whole genome shotgun (WGS) entry which is preliminary data.</text>
</comment>
<reference evidence="2 3" key="1">
    <citation type="submission" date="2011-11" db="EMBL/GenBank/DDBJ databases">
        <authorList>
            <person name="Weinstock G."/>
            <person name="Sodergren E."/>
            <person name="Clifton S."/>
            <person name="Fulton L."/>
            <person name="Fulton B."/>
            <person name="Courtney L."/>
            <person name="Fronick C."/>
            <person name="Harrison M."/>
            <person name="Strong C."/>
            <person name="Farmer C."/>
            <person name="Delahaunty K."/>
            <person name="Markovic C."/>
            <person name="Hall O."/>
            <person name="Minx P."/>
            <person name="Tomlinson C."/>
            <person name="Mitreva M."/>
            <person name="Hou S."/>
            <person name="Chen J."/>
            <person name="Wollam A."/>
            <person name="Pepin K.H."/>
            <person name="Johnson M."/>
            <person name="Bhonagiri V."/>
            <person name="Zhang X."/>
            <person name="Suruliraj S."/>
            <person name="Warren W."/>
            <person name="Chinwalla A."/>
            <person name="Mardis E.R."/>
            <person name="Wilson R.K."/>
        </authorList>
    </citation>
    <scope>NUCLEOTIDE SEQUENCE [LARGE SCALE GENOMIC DNA]</scope>
    <source>
        <strain evidence="2 3">YIT 11816</strain>
    </source>
</reference>
<dbReference type="GO" id="GO:0009061">
    <property type="term" value="P:anaerobic respiration"/>
    <property type="evidence" value="ECO:0007669"/>
    <property type="project" value="InterPro"/>
</dbReference>
<evidence type="ECO:0000256" key="1">
    <source>
        <dbReference type="SAM" id="SignalP"/>
    </source>
</evidence>
<organism evidence="2 3">
    <name type="scientific">Sutterella parvirubra YIT 11816</name>
    <dbReference type="NCBI Taxonomy" id="762967"/>
    <lineage>
        <taxon>Bacteria</taxon>
        <taxon>Pseudomonadati</taxon>
        <taxon>Pseudomonadota</taxon>
        <taxon>Betaproteobacteria</taxon>
        <taxon>Burkholderiales</taxon>
        <taxon>Sutterellaceae</taxon>
        <taxon>Sutterella</taxon>
    </lineage>
</organism>
<keyword evidence="1" id="KW-0732">Signal</keyword>
<dbReference type="OrthoDB" id="13290at2"/>
<keyword evidence="3" id="KW-1185">Reference proteome</keyword>
<dbReference type="InterPro" id="IPR005591">
    <property type="entry name" value="NapB"/>
</dbReference>
<gene>
    <name evidence="2" type="ORF">HMPREF9440_01001</name>
</gene>
<proteinExistence type="predicted"/>
<dbReference type="InterPro" id="IPR036280">
    <property type="entry name" value="Multihaem_cyt_sf"/>
</dbReference>
<evidence type="ECO:0000313" key="2">
    <source>
        <dbReference type="EMBL" id="EHY31619.1"/>
    </source>
</evidence>
<dbReference type="Pfam" id="PF03892">
    <property type="entry name" value="NapB"/>
    <property type="match status" value="1"/>
</dbReference>
<dbReference type="HOGENOM" id="CLU_173390_0_0_4"/>
<dbReference type="EMBL" id="AFBQ01000136">
    <property type="protein sequence ID" value="EHY31619.1"/>
    <property type="molecule type" value="Genomic_DNA"/>
</dbReference>
<dbReference type="Proteomes" id="UP000004956">
    <property type="component" value="Unassembled WGS sequence"/>
</dbReference>
<accession>H3KE40</accession>
<protein>
    <submittedName>
        <fullName evidence="2">Uncharacterized protein</fullName>
    </submittedName>
</protein>